<protein>
    <submittedName>
        <fullName evidence="1">Uncharacterized protein</fullName>
    </submittedName>
</protein>
<dbReference type="InParanoid" id="A0A2G5E6W4"/>
<reference evidence="1 2" key="1">
    <citation type="submission" date="2017-09" db="EMBL/GenBank/DDBJ databases">
        <title>WGS assembly of Aquilegia coerulea Goldsmith.</title>
        <authorList>
            <person name="Hodges S."/>
            <person name="Kramer E."/>
            <person name="Nordborg M."/>
            <person name="Tomkins J."/>
            <person name="Borevitz J."/>
            <person name="Derieg N."/>
            <person name="Yan J."/>
            <person name="Mihaltcheva S."/>
            <person name="Hayes R.D."/>
            <person name="Rokhsar D."/>
        </authorList>
    </citation>
    <scope>NUCLEOTIDE SEQUENCE [LARGE SCALE GENOMIC DNA]</scope>
    <source>
        <strain evidence="2">cv. Goldsmith</strain>
    </source>
</reference>
<gene>
    <name evidence="1" type="ORF">AQUCO_01100378v1</name>
</gene>
<organism evidence="1 2">
    <name type="scientific">Aquilegia coerulea</name>
    <name type="common">Rocky mountain columbine</name>
    <dbReference type="NCBI Taxonomy" id="218851"/>
    <lineage>
        <taxon>Eukaryota</taxon>
        <taxon>Viridiplantae</taxon>
        <taxon>Streptophyta</taxon>
        <taxon>Embryophyta</taxon>
        <taxon>Tracheophyta</taxon>
        <taxon>Spermatophyta</taxon>
        <taxon>Magnoliopsida</taxon>
        <taxon>Ranunculales</taxon>
        <taxon>Ranunculaceae</taxon>
        <taxon>Thalictroideae</taxon>
        <taxon>Aquilegia</taxon>
    </lineage>
</organism>
<keyword evidence="2" id="KW-1185">Reference proteome</keyword>
<proteinExistence type="predicted"/>
<evidence type="ECO:0000313" key="1">
    <source>
        <dbReference type="EMBL" id="PIA51494.1"/>
    </source>
</evidence>
<name>A0A2G5E6W4_AQUCA</name>
<evidence type="ECO:0000313" key="2">
    <source>
        <dbReference type="Proteomes" id="UP000230069"/>
    </source>
</evidence>
<dbReference type="Proteomes" id="UP000230069">
    <property type="component" value="Unassembled WGS sequence"/>
</dbReference>
<accession>A0A2G5E6W4</accession>
<dbReference type="EMBL" id="KZ305028">
    <property type="protein sequence ID" value="PIA51494.1"/>
    <property type="molecule type" value="Genomic_DNA"/>
</dbReference>
<dbReference type="AlphaFoldDB" id="A0A2G5E6W4"/>
<sequence length="88" mass="9748">MGRLHRQSSELSLSLANMICCCFPISISQRHFVHACHLFLHHCSRSHSKVCSPACNIKMLKNSVILGVIRVIHTLICSDWAAESGSMG</sequence>